<dbReference type="GO" id="GO:0008982">
    <property type="term" value="F:protein-N(PI)-phosphohistidine-sugar phosphotransferase activity"/>
    <property type="evidence" value="ECO:0007669"/>
    <property type="project" value="InterPro"/>
</dbReference>
<keyword evidence="3 7" id="KW-0762">Sugar transport</keyword>
<dbReference type="InterPro" id="IPR004715">
    <property type="entry name" value="PTS_IIA_fruc"/>
</dbReference>
<dbReference type="NCBIfam" id="TIGR00848">
    <property type="entry name" value="fruA"/>
    <property type="match status" value="1"/>
</dbReference>
<protein>
    <submittedName>
        <fullName evidence="7">PTS sugar transporter subunit IIA</fullName>
    </submittedName>
</protein>
<evidence type="ECO:0000256" key="3">
    <source>
        <dbReference type="ARBA" id="ARBA00022597"/>
    </source>
</evidence>
<organism evidence="7 8">
    <name type="scientific">Thermophilibacter provencensis</name>
    <dbReference type="NCBI Taxonomy" id="1852386"/>
    <lineage>
        <taxon>Bacteria</taxon>
        <taxon>Bacillati</taxon>
        <taxon>Actinomycetota</taxon>
        <taxon>Coriobacteriia</taxon>
        <taxon>Coriobacteriales</taxon>
        <taxon>Atopobiaceae</taxon>
        <taxon>Thermophilibacter</taxon>
    </lineage>
</organism>
<dbReference type="EMBL" id="DYWQ01000026">
    <property type="protein sequence ID" value="HJF44542.1"/>
    <property type="molecule type" value="Genomic_DNA"/>
</dbReference>
<dbReference type="PROSITE" id="PS51094">
    <property type="entry name" value="PTS_EIIA_TYPE_2"/>
    <property type="match status" value="1"/>
</dbReference>
<keyword evidence="1" id="KW-0813">Transport</keyword>
<keyword evidence="4" id="KW-0808">Transferase</keyword>
<dbReference type="PANTHER" id="PTHR47738:SF2">
    <property type="entry name" value="PTS SYSTEM FRUCTOSE-LIKE EIIA COMPONENT"/>
    <property type="match status" value="1"/>
</dbReference>
<dbReference type="InterPro" id="IPR016152">
    <property type="entry name" value="PTrfase/Anion_transptr"/>
</dbReference>
<dbReference type="InterPro" id="IPR051541">
    <property type="entry name" value="PTS_SugarTrans_NitroReg"/>
</dbReference>
<comment type="caution">
    <text evidence="7">The sequence shown here is derived from an EMBL/GenBank/DDBJ whole genome shotgun (WGS) entry which is preliminary data.</text>
</comment>
<keyword evidence="5" id="KW-0598">Phosphotransferase system</keyword>
<dbReference type="Pfam" id="PF00359">
    <property type="entry name" value="PTS_EIIA_2"/>
    <property type="match status" value="1"/>
</dbReference>
<sequence>MAEGTSQEFNISNVIDEKLIALDLDVSSKEEMLTRLTDLLEEQGKLNDRKSFFDDVLWREEQGPTGIGMGVAIPHGKSSGVNQTALAIGTSKNPIEWESLEDEAVTVVILFAVTDGDSDVLHIKLLQHVAMLLAHESFAEKLHAVKTPAEMLALLESSPDDYDD</sequence>
<dbReference type="InterPro" id="IPR002178">
    <property type="entry name" value="PTS_EIIA_type-2_dom"/>
</dbReference>
<evidence type="ECO:0000259" key="6">
    <source>
        <dbReference type="PROSITE" id="PS51094"/>
    </source>
</evidence>
<dbReference type="AlphaFoldDB" id="A0A921KKB7"/>
<dbReference type="Proteomes" id="UP000697330">
    <property type="component" value="Unassembled WGS sequence"/>
</dbReference>
<reference evidence="7" key="2">
    <citation type="submission" date="2021-09" db="EMBL/GenBank/DDBJ databases">
        <authorList>
            <person name="Gilroy R."/>
        </authorList>
    </citation>
    <scope>NUCLEOTIDE SEQUENCE</scope>
    <source>
        <strain evidence="7">CHK124-7917</strain>
    </source>
</reference>
<evidence type="ECO:0000313" key="8">
    <source>
        <dbReference type="Proteomes" id="UP000697330"/>
    </source>
</evidence>
<dbReference type="Gene3D" id="3.40.930.10">
    <property type="entry name" value="Mannitol-specific EII, Chain A"/>
    <property type="match status" value="1"/>
</dbReference>
<dbReference type="PANTHER" id="PTHR47738">
    <property type="entry name" value="PTS SYSTEM FRUCTOSE-LIKE EIIA COMPONENT-RELATED"/>
    <property type="match status" value="1"/>
</dbReference>
<keyword evidence="2" id="KW-0597">Phosphoprotein</keyword>
<name>A0A921KKB7_9ACTN</name>
<evidence type="ECO:0000256" key="5">
    <source>
        <dbReference type="ARBA" id="ARBA00022683"/>
    </source>
</evidence>
<evidence type="ECO:0000256" key="2">
    <source>
        <dbReference type="ARBA" id="ARBA00022553"/>
    </source>
</evidence>
<dbReference type="SUPFAM" id="SSF55804">
    <property type="entry name" value="Phoshotransferase/anion transport protein"/>
    <property type="match status" value="1"/>
</dbReference>
<dbReference type="RefSeq" id="WP_273447025.1">
    <property type="nucleotide sequence ID" value="NZ_CALUGK010000007.1"/>
</dbReference>
<evidence type="ECO:0000256" key="4">
    <source>
        <dbReference type="ARBA" id="ARBA00022679"/>
    </source>
</evidence>
<dbReference type="PROSITE" id="PS00372">
    <property type="entry name" value="PTS_EIIA_TYPE_2_HIS"/>
    <property type="match status" value="1"/>
</dbReference>
<evidence type="ECO:0000256" key="1">
    <source>
        <dbReference type="ARBA" id="ARBA00022448"/>
    </source>
</evidence>
<proteinExistence type="predicted"/>
<gene>
    <name evidence="7" type="ORF">K8U72_01980</name>
</gene>
<accession>A0A921KKB7</accession>
<dbReference type="CDD" id="cd00211">
    <property type="entry name" value="PTS_IIA_fru"/>
    <property type="match status" value="1"/>
</dbReference>
<dbReference type="GO" id="GO:0009401">
    <property type="term" value="P:phosphoenolpyruvate-dependent sugar phosphotransferase system"/>
    <property type="evidence" value="ECO:0007669"/>
    <property type="project" value="UniProtKB-KW"/>
</dbReference>
<reference evidence="7" key="1">
    <citation type="journal article" date="2021" name="PeerJ">
        <title>Extensive microbial diversity within the chicken gut microbiome revealed by metagenomics and culture.</title>
        <authorList>
            <person name="Gilroy R."/>
            <person name="Ravi A."/>
            <person name="Getino M."/>
            <person name="Pursley I."/>
            <person name="Horton D.L."/>
            <person name="Alikhan N.F."/>
            <person name="Baker D."/>
            <person name="Gharbi K."/>
            <person name="Hall N."/>
            <person name="Watson M."/>
            <person name="Adriaenssens E.M."/>
            <person name="Foster-Nyarko E."/>
            <person name="Jarju S."/>
            <person name="Secka A."/>
            <person name="Antonio M."/>
            <person name="Oren A."/>
            <person name="Chaudhuri R.R."/>
            <person name="La Ragione R."/>
            <person name="Hildebrand F."/>
            <person name="Pallen M.J."/>
        </authorList>
    </citation>
    <scope>NUCLEOTIDE SEQUENCE</scope>
    <source>
        <strain evidence="7">CHK124-7917</strain>
    </source>
</reference>
<feature type="domain" description="PTS EIIA type-2" evidence="6">
    <location>
        <begin position="13"/>
        <end position="158"/>
    </location>
</feature>
<evidence type="ECO:0000313" key="7">
    <source>
        <dbReference type="EMBL" id="HJF44542.1"/>
    </source>
</evidence>
<dbReference type="GO" id="GO:0016020">
    <property type="term" value="C:membrane"/>
    <property type="evidence" value="ECO:0007669"/>
    <property type="project" value="InterPro"/>
</dbReference>